<dbReference type="GO" id="GO:0035710">
    <property type="term" value="P:CD4-positive, alpha-beta T cell activation"/>
    <property type="evidence" value="ECO:0007669"/>
    <property type="project" value="Ensembl"/>
</dbReference>
<dbReference type="InterPro" id="IPR036013">
    <property type="entry name" value="Band_7/SPFH_dom_sf"/>
</dbReference>
<evidence type="ECO:0000256" key="6">
    <source>
        <dbReference type="SAM" id="MobiDB-lite"/>
    </source>
</evidence>
<dbReference type="InterPro" id="IPR001107">
    <property type="entry name" value="Band_7"/>
</dbReference>
<dbReference type="GO" id="GO:0034982">
    <property type="term" value="P:mitochondrial protein processing"/>
    <property type="evidence" value="ECO:0007669"/>
    <property type="project" value="Ensembl"/>
</dbReference>
<dbReference type="GO" id="GO:0051259">
    <property type="term" value="P:protein complex oligomerization"/>
    <property type="evidence" value="ECO:0007669"/>
    <property type="project" value="Ensembl"/>
</dbReference>
<dbReference type="Gene3D" id="3.30.479.30">
    <property type="entry name" value="Band 7 domain"/>
    <property type="match status" value="1"/>
</dbReference>
<dbReference type="InterPro" id="IPR050710">
    <property type="entry name" value="Band7/mec-2_domain"/>
</dbReference>
<dbReference type="GO" id="GO:0045121">
    <property type="term" value="C:membrane raft"/>
    <property type="evidence" value="ECO:0007669"/>
    <property type="project" value="Ensembl"/>
</dbReference>
<sequence>MGWDLIGACAHFWLSAPLARPGRAQPAEPMLPPLGVALALHKPHSWVSPLSTPSAPVVCYSAGSHSLDCPLCSDVPPCIPIFLDFPTIDTPSFLLYLECSICSFHTHSRPSLDLNPTTPILLRTHDSSSQGLNILIPVLDRIRYVQSLKEIVINVPEQSAVTLDNVTLQIDGVLYLRIMDPYKASYGVEDPEYAVTQLAQTTMRSELGKLSLDKVFRERESLNASIVDAINQAADCWGIRCLRYEIKDIHVPPRVKESMQMQVEAERRKRATVLESEGTRESAINVAEGKKQAQILASEAEKAEQINQAAGEASAVLAKAKAKAEAIRILAAALTQHNGDAAASLTVAEQYVSAFSKLAKDSNTILLPSNPGDVTSMVAQAMGVYGALTKAPVPGAQDSVSSGSSRDVQGTDASLDEEFDRVKLS</sequence>
<dbReference type="InterPro" id="IPR032435">
    <property type="entry name" value="STML2-like_C"/>
</dbReference>
<dbReference type="GO" id="GO:0042608">
    <property type="term" value="F:T cell receptor binding"/>
    <property type="evidence" value="ECO:0007669"/>
    <property type="project" value="Ensembl"/>
</dbReference>
<comment type="function">
    <text evidence="4">Mitochondrial protein that probably regulates the biogenesis and the activity of mitochondria. Stimulates cardiolipin biosynthesis, binds cardiolipin-enriched membranes where it recruits and stabilizes some proteins including prohibitin and may therefore act in the organization of functional microdomains in mitochondrial membranes. Through regulation of the mitochondrial function may play a role into several biological processes including cell migration, cell proliferation, T-cell activation, calcium homeostasis and cellular response to stress. May play a role in calcium homeostasis through negative regulation of calcium efflux from mitochondria. Required for mitochondrial hyperfusion a pro-survival cellular response to stress which results in increased ATP production by mitochondria. May also regulate the organization of functional domains at the plasma membrane and play a role in T-cell activation through association with the T-cell receptor signaling complex and its regulation.</text>
</comment>
<evidence type="ECO:0000313" key="8">
    <source>
        <dbReference type="Ensembl" id="ENSPLOP00000018989.1"/>
    </source>
</evidence>
<keyword evidence="9" id="KW-1185">Reference proteome</keyword>
<proteinExistence type="inferred from homology"/>
<dbReference type="GO" id="GO:0015629">
    <property type="term" value="C:actin cytoskeleton"/>
    <property type="evidence" value="ECO:0007669"/>
    <property type="project" value="Ensembl"/>
</dbReference>
<accession>A0A8C8XFT6</accession>
<protein>
    <recommendedName>
        <fullName evidence="5">Stomatin-like protein 2, mitochondrial</fullName>
    </recommendedName>
</protein>
<evidence type="ECO:0000256" key="3">
    <source>
        <dbReference type="ARBA" id="ARBA00034476"/>
    </source>
</evidence>
<feature type="compositionally biased region" description="Polar residues" evidence="6">
    <location>
        <begin position="398"/>
        <end position="412"/>
    </location>
</feature>
<dbReference type="PANTHER" id="PTHR43327:SF10">
    <property type="entry name" value="STOMATIN-LIKE PROTEIN 2, MITOCHONDRIAL"/>
    <property type="match status" value="1"/>
</dbReference>
<evidence type="ECO:0000313" key="9">
    <source>
        <dbReference type="Proteomes" id="UP000694399"/>
    </source>
</evidence>
<reference evidence="8" key="1">
    <citation type="journal article" date="2019" name="bioRxiv">
        <title>Long live the king: chromosome-level assembly of the lion (Panthera leo) using linked-read, Hi-C, and long read data.</title>
        <authorList>
            <person name="Armstrong E.E."/>
            <person name="Taylor R.W."/>
            <person name="Miller D.E."/>
            <person name="Kaelin C."/>
            <person name="Barsh G."/>
            <person name="Hadly E.A."/>
            <person name="Petrov D."/>
        </authorList>
    </citation>
    <scope>NUCLEOTIDE SEQUENCE [LARGE SCALE GENOMIC DNA]</scope>
</reference>
<keyword evidence="2" id="KW-0496">Mitochondrion</keyword>
<evidence type="ECO:0000256" key="2">
    <source>
        <dbReference type="ARBA" id="ARBA00023128"/>
    </source>
</evidence>
<gene>
    <name evidence="8" type="primary">STOML2</name>
</gene>
<dbReference type="Proteomes" id="UP000694399">
    <property type="component" value="Chromosome E1"/>
</dbReference>
<dbReference type="GO" id="GO:0042776">
    <property type="term" value="P:proton motive force-driven mitochondrial ATP synthesis"/>
    <property type="evidence" value="ECO:0007669"/>
    <property type="project" value="Ensembl"/>
</dbReference>
<dbReference type="GO" id="GO:0001772">
    <property type="term" value="C:immunological synapse"/>
    <property type="evidence" value="ECO:0007669"/>
    <property type="project" value="Ensembl"/>
</dbReference>
<dbReference type="GO" id="GO:1901612">
    <property type="term" value="F:cardiolipin binding"/>
    <property type="evidence" value="ECO:0007669"/>
    <property type="project" value="Ensembl"/>
</dbReference>
<dbReference type="AlphaFoldDB" id="A0A8C8XFT6"/>
<dbReference type="Pfam" id="PF01145">
    <property type="entry name" value="Band_7"/>
    <property type="match status" value="1"/>
</dbReference>
<dbReference type="GO" id="GO:0005743">
    <property type="term" value="C:mitochondrial inner membrane"/>
    <property type="evidence" value="ECO:0007669"/>
    <property type="project" value="UniProtKB-SubCell"/>
</dbReference>
<evidence type="ECO:0000256" key="4">
    <source>
        <dbReference type="ARBA" id="ARBA00060171"/>
    </source>
</evidence>
<evidence type="ECO:0000256" key="5">
    <source>
        <dbReference type="ARBA" id="ARBA00074725"/>
    </source>
</evidence>
<feature type="region of interest" description="Disordered" evidence="6">
    <location>
        <begin position="394"/>
        <end position="425"/>
    </location>
</feature>
<name>A0A8C8XFT6_PANLE</name>
<dbReference type="GO" id="GO:0032743">
    <property type="term" value="P:positive regulation of interleukin-2 production"/>
    <property type="evidence" value="ECO:0007669"/>
    <property type="project" value="Ensembl"/>
</dbReference>
<dbReference type="CDD" id="cd08829">
    <property type="entry name" value="SPFH_paraslipin"/>
    <property type="match status" value="1"/>
</dbReference>
<dbReference type="InterPro" id="IPR001972">
    <property type="entry name" value="Stomatin_HflK_fam"/>
</dbReference>
<dbReference type="Pfam" id="PF16200">
    <property type="entry name" value="Band_7_C"/>
    <property type="match status" value="1"/>
</dbReference>
<comment type="similarity">
    <text evidence="1">Belongs to the band 7/mec-2 family.</text>
</comment>
<dbReference type="GO" id="GO:0005758">
    <property type="term" value="C:mitochondrial intermembrane space"/>
    <property type="evidence" value="ECO:0007669"/>
    <property type="project" value="Ensembl"/>
</dbReference>
<dbReference type="GO" id="GO:0006874">
    <property type="term" value="P:intracellular calcium ion homeostasis"/>
    <property type="evidence" value="ECO:0007669"/>
    <property type="project" value="Ensembl"/>
</dbReference>
<reference evidence="8" key="2">
    <citation type="submission" date="2025-08" db="UniProtKB">
        <authorList>
            <consortium name="Ensembl"/>
        </authorList>
    </citation>
    <scope>IDENTIFICATION</scope>
</reference>
<reference evidence="8" key="3">
    <citation type="submission" date="2025-09" db="UniProtKB">
        <authorList>
            <consortium name="Ensembl"/>
        </authorList>
    </citation>
    <scope>IDENTIFICATION</scope>
</reference>
<dbReference type="GO" id="GO:0010876">
    <property type="term" value="P:lipid localization"/>
    <property type="evidence" value="ECO:0007669"/>
    <property type="project" value="Ensembl"/>
</dbReference>
<feature type="domain" description="Band 7" evidence="7">
    <location>
        <begin position="102"/>
        <end position="263"/>
    </location>
</feature>
<dbReference type="PANTHER" id="PTHR43327">
    <property type="entry name" value="STOMATIN-LIKE PROTEIN 2, MITOCHONDRIAL"/>
    <property type="match status" value="1"/>
</dbReference>
<dbReference type="GO" id="GO:0050852">
    <property type="term" value="P:T cell receptor signaling pathway"/>
    <property type="evidence" value="ECO:0007669"/>
    <property type="project" value="Ensembl"/>
</dbReference>
<evidence type="ECO:0000256" key="1">
    <source>
        <dbReference type="ARBA" id="ARBA00008164"/>
    </source>
</evidence>
<dbReference type="GO" id="GO:0051020">
    <property type="term" value="F:GTPase binding"/>
    <property type="evidence" value="ECO:0007669"/>
    <property type="project" value="Ensembl"/>
</dbReference>
<dbReference type="SMART" id="SM00244">
    <property type="entry name" value="PHB"/>
    <property type="match status" value="1"/>
</dbReference>
<evidence type="ECO:0000259" key="7">
    <source>
        <dbReference type="SMART" id="SM00244"/>
    </source>
</evidence>
<comment type="subcellular location">
    <subcellularLocation>
        <location evidence="3">Mitochondrion inner membrane</location>
        <topology evidence="3">Lipid-anchor</topology>
    </subcellularLocation>
</comment>
<dbReference type="SUPFAM" id="SSF117892">
    <property type="entry name" value="Band 7/SPFH domain"/>
    <property type="match status" value="1"/>
</dbReference>
<organism evidence="8 9">
    <name type="scientific">Panthera leo</name>
    <name type="common">Lion</name>
    <dbReference type="NCBI Taxonomy" id="9689"/>
    <lineage>
        <taxon>Eukaryota</taxon>
        <taxon>Metazoa</taxon>
        <taxon>Chordata</taxon>
        <taxon>Craniata</taxon>
        <taxon>Vertebrata</taxon>
        <taxon>Euteleostomi</taxon>
        <taxon>Mammalia</taxon>
        <taxon>Eutheria</taxon>
        <taxon>Laurasiatheria</taxon>
        <taxon>Carnivora</taxon>
        <taxon>Feliformia</taxon>
        <taxon>Felidae</taxon>
        <taxon>Pantherinae</taxon>
        <taxon>Panthera</taxon>
    </lineage>
</organism>
<dbReference type="GeneTree" id="ENSGT01030000234614"/>
<dbReference type="GO" id="GO:1990046">
    <property type="term" value="P:stress-induced mitochondrial fusion"/>
    <property type="evidence" value="ECO:0007669"/>
    <property type="project" value="Ensembl"/>
</dbReference>
<dbReference type="PRINTS" id="PR00721">
    <property type="entry name" value="STOMATIN"/>
</dbReference>
<dbReference type="Ensembl" id="ENSPLOT00000021025.1">
    <property type="protein sequence ID" value="ENSPLOP00000018989.1"/>
    <property type="gene ID" value="ENSPLOG00000013742.1"/>
</dbReference>
<dbReference type="FunFam" id="3.30.479.30:FF:000008">
    <property type="entry name" value="Stomatin-like protein 2, mitochondrial"/>
    <property type="match status" value="1"/>
</dbReference>